<proteinExistence type="predicted"/>
<dbReference type="Proteomes" id="UP000038040">
    <property type="component" value="Unplaced"/>
</dbReference>
<dbReference type="OrthoDB" id="1928974at2759"/>
<feature type="compositionally biased region" description="Basic and acidic residues" evidence="1">
    <location>
        <begin position="42"/>
        <end position="119"/>
    </location>
</feature>
<feature type="compositionally biased region" description="Polar residues" evidence="1">
    <location>
        <begin position="240"/>
        <end position="256"/>
    </location>
</feature>
<keyword evidence="5" id="KW-1185">Reference proteome</keyword>
<feature type="compositionally biased region" description="Basic and acidic residues" evidence="1">
    <location>
        <begin position="136"/>
        <end position="150"/>
    </location>
</feature>
<dbReference type="PANTHER" id="PTHR22426:SF2">
    <property type="entry name" value="ARGININE_SERINE-RICH COILED-COIL PROTEIN 2"/>
    <property type="match status" value="1"/>
</dbReference>
<reference evidence="3 5" key="2">
    <citation type="submission" date="2018-11" db="EMBL/GenBank/DDBJ databases">
        <authorList>
            <consortium name="Pathogen Informatics"/>
        </authorList>
    </citation>
    <scope>NUCLEOTIDE SEQUENCE [LARGE SCALE GENOMIC DNA]</scope>
</reference>
<feature type="compositionally biased region" description="Basic and acidic residues" evidence="1">
    <location>
        <begin position="157"/>
        <end position="175"/>
    </location>
</feature>
<gene>
    <name evidence="3" type="ORF">DME_LOCUS7964</name>
</gene>
<dbReference type="EMBL" id="UYYG01001164">
    <property type="protein sequence ID" value="VDN57991.1"/>
    <property type="molecule type" value="Genomic_DNA"/>
</dbReference>
<evidence type="ECO:0000313" key="6">
    <source>
        <dbReference type="WBParaSite" id="DME_0000395901-mRNA-1"/>
    </source>
</evidence>
<feature type="compositionally biased region" description="Basic residues" evidence="1">
    <location>
        <begin position="176"/>
        <end position="186"/>
    </location>
</feature>
<feature type="compositionally biased region" description="Basic and acidic residues" evidence="1">
    <location>
        <begin position="1"/>
        <end position="19"/>
    </location>
</feature>
<feature type="region of interest" description="Disordered" evidence="1">
    <location>
        <begin position="1"/>
        <end position="207"/>
    </location>
</feature>
<dbReference type="PANTHER" id="PTHR22426">
    <property type="entry name" value="ARGININE_SERINE-RICH COILED-COIL PROTEIN 2"/>
    <property type="match status" value="1"/>
</dbReference>
<dbReference type="Proteomes" id="UP000274756">
    <property type="component" value="Unassembled WGS sequence"/>
</dbReference>
<sequence length="336" mass="39242">MDDRNISSCHSDTENKGEDNINIGTTGEDIGEAASMFRRPRISADEKKRHLTSDESLKNDRSLGRISTDRCRSPLSHEFREKHGSDSGSESDKNMRKHLGYDYERREKEYRSRREDESSRHRRSFRSNSRSRLDKKRYDEDGRNYSDRNWRSSGNRKYSDEREHHSSRYYRDYDSHRRRSKKSFSGHRRDDDENSEGETSERPVWATKAVRKRAEEIQQRKLLWSKPKEQSCSQEKDNEMTSASMTSAATDNASRSSTVKTWNSILAATSSDSKELDKFKRLMGIKKNTEETGEVDDAAIEAERQRQRKIYSQLDQQYSVARSITHTARGQGLGFH</sequence>
<dbReference type="STRING" id="318479.A0A0N4UA13"/>
<feature type="compositionally biased region" description="Basic and acidic residues" evidence="1">
    <location>
        <begin position="226"/>
        <end position="239"/>
    </location>
</feature>
<name>A0A0N4UA13_DRAME</name>
<organism evidence="4 6">
    <name type="scientific">Dracunculus medinensis</name>
    <name type="common">Guinea worm</name>
    <dbReference type="NCBI Taxonomy" id="318479"/>
    <lineage>
        <taxon>Eukaryota</taxon>
        <taxon>Metazoa</taxon>
        <taxon>Ecdysozoa</taxon>
        <taxon>Nematoda</taxon>
        <taxon>Chromadorea</taxon>
        <taxon>Rhabditida</taxon>
        <taxon>Spirurina</taxon>
        <taxon>Dracunculoidea</taxon>
        <taxon>Dracunculidae</taxon>
        <taxon>Dracunculus</taxon>
    </lineage>
</organism>
<feature type="region of interest" description="Disordered" evidence="1">
    <location>
        <begin position="221"/>
        <end position="256"/>
    </location>
</feature>
<protein>
    <submittedName>
        <fullName evidence="6">SMAP domain-containing protein</fullName>
    </submittedName>
</protein>
<evidence type="ECO:0000313" key="5">
    <source>
        <dbReference type="Proteomes" id="UP000274756"/>
    </source>
</evidence>
<dbReference type="InterPro" id="IPR028124">
    <property type="entry name" value="SMAP_dom"/>
</dbReference>
<evidence type="ECO:0000313" key="4">
    <source>
        <dbReference type="Proteomes" id="UP000038040"/>
    </source>
</evidence>
<evidence type="ECO:0000259" key="2">
    <source>
        <dbReference type="Pfam" id="PF15477"/>
    </source>
</evidence>
<feature type="domain" description="Small acidic protein-like" evidence="2">
    <location>
        <begin position="268"/>
        <end position="334"/>
    </location>
</feature>
<dbReference type="Pfam" id="PF15477">
    <property type="entry name" value="SMAP"/>
    <property type="match status" value="1"/>
</dbReference>
<reference evidence="6" key="1">
    <citation type="submission" date="2017-02" db="UniProtKB">
        <authorList>
            <consortium name="WormBaseParasite"/>
        </authorList>
    </citation>
    <scope>IDENTIFICATION</scope>
</reference>
<evidence type="ECO:0000313" key="3">
    <source>
        <dbReference type="EMBL" id="VDN57991.1"/>
    </source>
</evidence>
<dbReference type="WBParaSite" id="DME_0000395901-mRNA-1">
    <property type="protein sequence ID" value="DME_0000395901-mRNA-1"/>
    <property type="gene ID" value="DME_0000395901"/>
</dbReference>
<accession>A0A0N4UA13</accession>
<dbReference type="AlphaFoldDB" id="A0A0N4UA13"/>
<evidence type="ECO:0000256" key="1">
    <source>
        <dbReference type="SAM" id="MobiDB-lite"/>
    </source>
</evidence>